<proteinExistence type="predicted"/>
<evidence type="ECO:0000256" key="1">
    <source>
        <dbReference type="SAM" id="SignalP"/>
    </source>
</evidence>
<dbReference type="EMBL" id="JPRL01000001">
    <property type="protein sequence ID" value="KFF04512.1"/>
    <property type="molecule type" value="Genomic_DNA"/>
</dbReference>
<comment type="caution">
    <text evidence="2">The sequence shown here is derived from an EMBL/GenBank/DDBJ whole genome shotgun (WGS) entry which is preliminary data.</text>
</comment>
<name>A0A085ZJ98_9FLAO</name>
<dbReference type="RefSeq" id="WP_035680869.1">
    <property type="nucleotide sequence ID" value="NZ_JPRL01000001.1"/>
</dbReference>
<dbReference type="OrthoDB" id="882993at2"/>
<protein>
    <recommendedName>
        <fullName evidence="4">Lipocalin-like domain-containing protein</fullName>
    </recommendedName>
</protein>
<dbReference type="eggNOG" id="ENOG5032ZY9">
    <property type="taxonomic scope" value="Bacteria"/>
</dbReference>
<keyword evidence="1" id="KW-0732">Signal</keyword>
<evidence type="ECO:0000313" key="2">
    <source>
        <dbReference type="EMBL" id="KFF04512.1"/>
    </source>
</evidence>
<reference evidence="2 3" key="1">
    <citation type="submission" date="2014-07" db="EMBL/GenBank/DDBJ databases">
        <title>Genome of Flavobacterium reichenbachii LMG 25512.</title>
        <authorList>
            <person name="Stropko S.J."/>
            <person name="Pipes S.E."/>
            <person name="Newman J.D."/>
        </authorList>
    </citation>
    <scope>NUCLEOTIDE SEQUENCE [LARGE SCALE GENOMIC DNA]</scope>
    <source>
        <strain evidence="2 3">LMG 25512</strain>
    </source>
</reference>
<accession>A0A085ZJ98</accession>
<keyword evidence="3" id="KW-1185">Reference proteome</keyword>
<evidence type="ECO:0008006" key="4">
    <source>
        <dbReference type="Google" id="ProtNLM"/>
    </source>
</evidence>
<feature type="signal peptide" evidence="1">
    <location>
        <begin position="1"/>
        <end position="18"/>
    </location>
</feature>
<feature type="chain" id="PRO_5001801289" description="Lipocalin-like domain-containing protein" evidence="1">
    <location>
        <begin position="19"/>
        <end position="145"/>
    </location>
</feature>
<organism evidence="2 3">
    <name type="scientific">Flavobacterium reichenbachii</name>
    <dbReference type="NCBI Taxonomy" id="362418"/>
    <lineage>
        <taxon>Bacteria</taxon>
        <taxon>Pseudomonadati</taxon>
        <taxon>Bacteroidota</taxon>
        <taxon>Flavobacteriia</taxon>
        <taxon>Flavobacteriales</taxon>
        <taxon>Flavobacteriaceae</taxon>
        <taxon>Flavobacterium</taxon>
    </lineage>
</organism>
<dbReference type="Proteomes" id="UP000028715">
    <property type="component" value="Unassembled WGS sequence"/>
</dbReference>
<evidence type="ECO:0000313" key="3">
    <source>
        <dbReference type="Proteomes" id="UP000028715"/>
    </source>
</evidence>
<sequence length="145" mass="16466">MKKLGILLMLILSMVSCSNDKDEKNTAVDYYGTWQLTVMNRNKNPAANSISVLEWQEAYILTPNGTFSKIRVKDGKTTKESGTFVMNKTLEQTQFELTYATQNEIIGSCNSNLKENLYIIHSVGKLFSTWGNCDGPLLTYERMIY</sequence>
<dbReference type="AlphaFoldDB" id="A0A085ZJ98"/>
<gene>
    <name evidence="2" type="ORF">IW19_02755</name>
</gene>
<dbReference type="PROSITE" id="PS51257">
    <property type="entry name" value="PROKAR_LIPOPROTEIN"/>
    <property type="match status" value="1"/>
</dbReference>